<dbReference type="EMBL" id="LIUT01000001">
    <property type="protein sequence ID" value="KOR88774.1"/>
    <property type="molecule type" value="Genomic_DNA"/>
</dbReference>
<evidence type="ECO:0000313" key="1">
    <source>
        <dbReference type="EMBL" id="KOR88774.1"/>
    </source>
</evidence>
<dbReference type="NCBIfam" id="TIGR01560">
    <property type="entry name" value="put_DNA_pack"/>
    <property type="match status" value="1"/>
</dbReference>
<evidence type="ECO:0000313" key="2">
    <source>
        <dbReference type="Proteomes" id="UP000036932"/>
    </source>
</evidence>
<dbReference type="RefSeq" id="WP_054401690.1">
    <property type="nucleotide sequence ID" value="NZ_LIUT01000001.1"/>
</dbReference>
<dbReference type="InterPro" id="IPR006450">
    <property type="entry name" value="Phage_HK97_gp6-like"/>
</dbReference>
<accession>A0A0M1P409</accession>
<dbReference type="CDD" id="cd08054">
    <property type="entry name" value="gp6"/>
    <property type="match status" value="1"/>
</dbReference>
<organism evidence="1 2">
    <name type="scientific">Paenibacillus solani</name>
    <dbReference type="NCBI Taxonomy" id="1705565"/>
    <lineage>
        <taxon>Bacteria</taxon>
        <taxon>Bacillati</taxon>
        <taxon>Bacillota</taxon>
        <taxon>Bacilli</taxon>
        <taxon>Bacillales</taxon>
        <taxon>Paenibacillaceae</taxon>
        <taxon>Paenibacillus</taxon>
    </lineage>
</organism>
<evidence type="ECO:0008006" key="3">
    <source>
        <dbReference type="Google" id="ProtNLM"/>
    </source>
</evidence>
<sequence length="89" mass="10179">MNLQYVKHYLRVDYDEDDLLITGFIAGAKEYLRGAGVPDQQDNELYNIVVLMLVALFYENREVTDKDIKIPTVIQNFIVQLSVQSGVTP</sequence>
<protein>
    <recommendedName>
        <fullName evidence="3">Phage gp6-like head-tail connector protein</fullName>
    </recommendedName>
</protein>
<comment type="caution">
    <text evidence="1">The sequence shown here is derived from an EMBL/GenBank/DDBJ whole genome shotgun (WGS) entry which is preliminary data.</text>
</comment>
<keyword evidence="2" id="KW-1185">Reference proteome</keyword>
<dbReference type="InterPro" id="IPR021146">
    <property type="entry name" value="Phage_gp6-like_head-tail"/>
</dbReference>
<dbReference type="Pfam" id="PF05135">
    <property type="entry name" value="Phage_connect_1"/>
    <property type="match status" value="1"/>
</dbReference>
<dbReference type="OrthoDB" id="5654at2"/>
<proteinExistence type="predicted"/>
<gene>
    <name evidence="1" type="ORF">AM231_06100</name>
</gene>
<reference evidence="2" key="1">
    <citation type="submission" date="2015-08" db="EMBL/GenBank/DDBJ databases">
        <title>Genome sequencing project for genomic taxonomy and phylogenomics of Bacillus-like bacteria.</title>
        <authorList>
            <person name="Liu B."/>
            <person name="Wang J."/>
            <person name="Zhu Y."/>
            <person name="Liu G."/>
            <person name="Chen Q."/>
            <person name="Chen Z."/>
            <person name="Lan J."/>
            <person name="Che J."/>
            <person name="Ge C."/>
            <person name="Shi H."/>
            <person name="Pan Z."/>
            <person name="Liu X."/>
        </authorList>
    </citation>
    <scope>NUCLEOTIDE SEQUENCE [LARGE SCALE GENOMIC DNA]</scope>
    <source>
        <strain evidence="2">FJAT-22460</strain>
    </source>
</reference>
<dbReference type="Gene3D" id="1.10.3230.30">
    <property type="entry name" value="Phage gp6-like head-tail connector protein"/>
    <property type="match status" value="1"/>
</dbReference>
<dbReference type="PATRIC" id="fig|1705565.3.peg.3119"/>
<dbReference type="Proteomes" id="UP000036932">
    <property type="component" value="Unassembled WGS sequence"/>
</dbReference>
<name>A0A0M1P409_9BACL</name>
<dbReference type="AlphaFoldDB" id="A0A0M1P409"/>